<accession>A0A2P6PKL9</accession>
<protein>
    <submittedName>
        <fullName evidence="2">Uncharacterized protein</fullName>
    </submittedName>
</protein>
<proteinExistence type="predicted"/>
<dbReference type="EMBL" id="PDCK01000044">
    <property type="protein sequence ID" value="PRQ22473.1"/>
    <property type="molecule type" value="Genomic_DNA"/>
</dbReference>
<keyword evidence="3" id="KW-1185">Reference proteome</keyword>
<dbReference type="Gramene" id="PRQ22473">
    <property type="protein sequence ID" value="PRQ22473"/>
    <property type="gene ID" value="RchiOBHm_Chr6g0250721"/>
</dbReference>
<evidence type="ECO:0000313" key="3">
    <source>
        <dbReference type="Proteomes" id="UP000238479"/>
    </source>
</evidence>
<organism evidence="2 3">
    <name type="scientific">Rosa chinensis</name>
    <name type="common">China rose</name>
    <dbReference type="NCBI Taxonomy" id="74649"/>
    <lineage>
        <taxon>Eukaryota</taxon>
        <taxon>Viridiplantae</taxon>
        <taxon>Streptophyta</taxon>
        <taxon>Embryophyta</taxon>
        <taxon>Tracheophyta</taxon>
        <taxon>Spermatophyta</taxon>
        <taxon>Magnoliopsida</taxon>
        <taxon>eudicotyledons</taxon>
        <taxon>Gunneridae</taxon>
        <taxon>Pentapetalae</taxon>
        <taxon>rosids</taxon>
        <taxon>fabids</taxon>
        <taxon>Rosales</taxon>
        <taxon>Rosaceae</taxon>
        <taxon>Rosoideae</taxon>
        <taxon>Rosoideae incertae sedis</taxon>
        <taxon>Rosa</taxon>
    </lineage>
</organism>
<sequence>MNPTSLYQAYELATIFEEKYLVPKRSQPQQYYTRPNFSEVGPQHRENNLGGRHQTSIPVKPKGTSIDHNNKWSQVDYHNRRARGHCFFCDKPYSGGHVCKKPHNQGRAILIEGVTTSEVKPEEQAFEDLIDMSEPEAEIEEPHIAVQVIGGVENPMTITMPKSLSDDRQKLLSDLECHRCRASRCLLKIQTVEHSCLINKQATGMCYNCCVMARQIARQMPCAAVEALPSDNSAWFQAVVC</sequence>
<dbReference type="AlphaFoldDB" id="A0A2P6PKL9"/>
<gene>
    <name evidence="2" type="ORF">RchiOBHm_Chr6g0250721</name>
</gene>
<evidence type="ECO:0000256" key="1">
    <source>
        <dbReference type="SAM" id="MobiDB-lite"/>
    </source>
</evidence>
<reference evidence="2 3" key="1">
    <citation type="journal article" date="2018" name="Nat. Genet.">
        <title>The Rosa genome provides new insights in the design of modern roses.</title>
        <authorList>
            <person name="Bendahmane M."/>
        </authorList>
    </citation>
    <scope>NUCLEOTIDE SEQUENCE [LARGE SCALE GENOMIC DNA]</scope>
    <source>
        <strain evidence="3">cv. Old Blush</strain>
    </source>
</reference>
<comment type="caution">
    <text evidence="2">The sequence shown here is derived from an EMBL/GenBank/DDBJ whole genome shotgun (WGS) entry which is preliminary data.</text>
</comment>
<feature type="region of interest" description="Disordered" evidence="1">
    <location>
        <begin position="32"/>
        <end position="69"/>
    </location>
</feature>
<dbReference type="Proteomes" id="UP000238479">
    <property type="component" value="Chromosome 6"/>
</dbReference>
<name>A0A2P6PKL9_ROSCH</name>
<evidence type="ECO:0000313" key="2">
    <source>
        <dbReference type="EMBL" id="PRQ22473.1"/>
    </source>
</evidence>